<protein>
    <submittedName>
        <fullName evidence="1">Uncharacterized protein</fullName>
    </submittedName>
</protein>
<keyword evidence="2" id="KW-1185">Reference proteome</keyword>
<gene>
    <name evidence="1" type="ORF">HPB50_009509</name>
</gene>
<evidence type="ECO:0000313" key="1">
    <source>
        <dbReference type="EMBL" id="KAH6922097.1"/>
    </source>
</evidence>
<dbReference type="Proteomes" id="UP000821845">
    <property type="component" value="Chromosome 9"/>
</dbReference>
<proteinExistence type="predicted"/>
<comment type="caution">
    <text evidence="1">The sequence shown here is derived from an EMBL/GenBank/DDBJ whole genome shotgun (WGS) entry which is preliminary data.</text>
</comment>
<name>A0ACB7RHG3_HYAAI</name>
<accession>A0ACB7RHG3</accession>
<reference evidence="1" key="1">
    <citation type="submission" date="2020-05" db="EMBL/GenBank/DDBJ databases">
        <title>Large-scale comparative analyses of tick genomes elucidate their genetic diversity and vector capacities.</title>
        <authorList>
            <person name="Jia N."/>
            <person name="Wang J."/>
            <person name="Shi W."/>
            <person name="Du L."/>
            <person name="Sun Y."/>
            <person name="Zhan W."/>
            <person name="Jiang J."/>
            <person name="Wang Q."/>
            <person name="Zhang B."/>
            <person name="Ji P."/>
            <person name="Sakyi L.B."/>
            <person name="Cui X."/>
            <person name="Yuan T."/>
            <person name="Jiang B."/>
            <person name="Yang W."/>
            <person name="Lam T.T.-Y."/>
            <person name="Chang Q."/>
            <person name="Ding S."/>
            <person name="Wang X."/>
            <person name="Zhu J."/>
            <person name="Ruan X."/>
            <person name="Zhao L."/>
            <person name="Wei J."/>
            <person name="Que T."/>
            <person name="Du C."/>
            <person name="Cheng J."/>
            <person name="Dai P."/>
            <person name="Han X."/>
            <person name="Huang E."/>
            <person name="Gao Y."/>
            <person name="Liu J."/>
            <person name="Shao H."/>
            <person name="Ye R."/>
            <person name="Li L."/>
            <person name="Wei W."/>
            <person name="Wang X."/>
            <person name="Wang C."/>
            <person name="Yang T."/>
            <person name="Huo Q."/>
            <person name="Li W."/>
            <person name="Guo W."/>
            <person name="Chen H."/>
            <person name="Zhou L."/>
            <person name="Ni X."/>
            <person name="Tian J."/>
            <person name="Zhou Y."/>
            <person name="Sheng Y."/>
            <person name="Liu T."/>
            <person name="Pan Y."/>
            <person name="Xia L."/>
            <person name="Li J."/>
            <person name="Zhao F."/>
            <person name="Cao W."/>
        </authorList>
    </citation>
    <scope>NUCLEOTIDE SEQUENCE</scope>
    <source>
        <strain evidence="1">Hyas-2018</strain>
    </source>
</reference>
<sequence>MMHRFLAVTLVLGLASIGVDANVDVIIDRLKSLVRQLVPNEAMAQQLMDRIDSTRECLLMARDINPAIIQRFTDGIIPTATECASRTIGISDRMDRANAASSGMTPDEMTMFDNAGVSVWNTVMV</sequence>
<organism evidence="1 2">
    <name type="scientific">Hyalomma asiaticum</name>
    <name type="common">Tick</name>
    <dbReference type="NCBI Taxonomy" id="266040"/>
    <lineage>
        <taxon>Eukaryota</taxon>
        <taxon>Metazoa</taxon>
        <taxon>Ecdysozoa</taxon>
        <taxon>Arthropoda</taxon>
        <taxon>Chelicerata</taxon>
        <taxon>Arachnida</taxon>
        <taxon>Acari</taxon>
        <taxon>Parasitiformes</taxon>
        <taxon>Ixodida</taxon>
        <taxon>Ixodoidea</taxon>
        <taxon>Ixodidae</taxon>
        <taxon>Hyalomminae</taxon>
        <taxon>Hyalomma</taxon>
    </lineage>
</organism>
<dbReference type="EMBL" id="CM023489">
    <property type="protein sequence ID" value="KAH6922097.1"/>
    <property type="molecule type" value="Genomic_DNA"/>
</dbReference>
<evidence type="ECO:0000313" key="2">
    <source>
        <dbReference type="Proteomes" id="UP000821845"/>
    </source>
</evidence>